<organism evidence="2 3">
    <name type="scientific">Hymenoscyphus albidus</name>
    <dbReference type="NCBI Taxonomy" id="595503"/>
    <lineage>
        <taxon>Eukaryota</taxon>
        <taxon>Fungi</taxon>
        <taxon>Dikarya</taxon>
        <taxon>Ascomycota</taxon>
        <taxon>Pezizomycotina</taxon>
        <taxon>Leotiomycetes</taxon>
        <taxon>Helotiales</taxon>
        <taxon>Helotiaceae</taxon>
        <taxon>Hymenoscyphus</taxon>
    </lineage>
</organism>
<feature type="region of interest" description="Disordered" evidence="1">
    <location>
        <begin position="265"/>
        <end position="295"/>
    </location>
</feature>
<comment type="caution">
    <text evidence="2">The sequence shown here is derived from an EMBL/GenBank/DDBJ whole genome shotgun (WGS) entry which is preliminary data.</text>
</comment>
<dbReference type="EMBL" id="CAJVRM010000329">
    <property type="protein sequence ID" value="CAG8979676.1"/>
    <property type="molecule type" value="Genomic_DNA"/>
</dbReference>
<evidence type="ECO:0000313" key="2">
    <source>
        <dbReference type="EMBL" id="CAG8979676.1"/>
    </source>
</evidence>
<accession>A0A9N9LW40</accession>
<reference evidence="2" key="1">
    <citation type="submission" date="2021-07" db="EMBL/GenBank/DDBJ databases">
        <authorList>
            <person name="Durling M."/>
        </authorList>
    </citation>
    <scope>NUCLEOTIDE SEQUENCE</scope>
</reference>
<dbReference type="AlphaFoldDB" id="A0A9N9LW40"/>
<name>A0A9N9LW40_9HELO</name>
<protein>
    <submittedName>
        <fullName evidence="2">Uncharacterized protein</fullName>
    </submittedName>
</protein>
<dbReference type="Proteomes" id="UP000701801">
    <property type="component" value="Unassembled WGS sequence"/>
</dbReference>
<evidence type="ECO:0000313" key="3">
    <source>
        <dbReference type="Proteomes" id="UP000701801"/>
    </source>
</evidence>
<evidence type="ECO:0000256" key="1">
    <source>
        <dbReference type="SAM" id="MobiDB-lite"/>
    </source>
</evidence>
<proteinExistence type="predicted"/>
<keyword evidence="3" id="KW-1185">Reference proteome</keyword>
<sequence length="295" mass="33626">MQNTFVSLLIESRQGLTETFNNASVHPCVFTALLFWNELESTPLFSEDDLTLSLVPGTRDEEVYMHWHDHLLCILSYLFFEITTMSGSESTTSIREELQQYISPFARIGTTSSSNILGDLAITLRRSNNVYPISFRQRQSPYKGKFNYRNAVDHATKFIFQHSSGQNLTYGMVERAVSSFITQSLQDYEKKKSLEARLKSSSRSNFKPDACHMVIRIHKGSQITDRLENHHWHVDNLYKPESPGDVNSLYAVTFLGKPTLVLKPQSTLPPSLQKSKGSQKGLHRTPNIFRKSTAQ</sequence>
<gene>
    <name evidence="2" type="ORF">HYALB_00003907</name>
</gene>
<feature type="compositionally biased region" description="Polar residues" evidence="1">
    <location>
        <begin position="265"/>
        <end position="278"/>
    </location>
</feature>